<comment type="caution">
    <text evidence="3">The sequence shown here is derived from an EMBL/GenBank/DDBJ whole genome shotgun (WGS) entry which is preliminary data.</text>
</comment>
<proteinExistence type="predicted"/>
<dbReference type="Proteomes" id="UP000271974">
    <property type="component" value="Unassembled WGS sequence"/>
</dbReference>
<evidence type="ECO:0000313" key="4">
    <source>
        <dbReference type="Proteomes" id="UP000271974"/>
    </source>
</evidence>
<reference evidence="3 4" key="1">
    <citation type="submission" date="2019-01" db="EMBL/GenBank/DDBJ databases">
        <title>A draft genome assembly of the solar-powered sea slug Elysia chlorotica.</title>
        <authorList>
            <person name="Cai H."/>
            <person name="Li Q."/>
            <person name="Fang X."/>
            <person name="Li J."/>
            <person name="Curtis N.E."/>
            <person name="Altenburger A."/>
            <person name="Shibata T."/>
            <person name="Feng M."/>
            <person name="Maeda T."/>
            <person name="Schwartz J.A."/>
            <person name="Shigenobu S."/>
            <person name="Lundholm N."/>
            <person name="Nishiyama T."/>
            <person name="Yang H."/>
            <person name="Hasebe M."/>
            <person name="Li S."/>
            <person name="Pierce S.K."/>
            <person name="Wang J."/>
        </authorList>
    </citation>
    <scope>NUCLEOTIDE SEQUENCE [LARGE SCALE GENOMIC DNA]</scope>
    <source>
        <strain evidence="3">EC2010</strain>
        <tissue evidence="3">Whole organism of an adult</tissue>
    </source>
</reference>
<dbReference type="InterPro" id="IPR001304">
    <property type="entry name" value="C-type_lectin-like"/>
</dbReference>
<dbReference type="CDD" id="cd00037">
    <property type="entry name" value="CLECT"/>
    <property type="match status" value="1"/>
</dbReference>
<dbReference type="OrthoDB" id="6046087at2759"/>
<evidence type="ECO:0000256" key="1">
    <source>
        <dbReference type="ARBA" id="ARBA00023157"/>
    </source>
</evidence>
<dbReference type="Pfam" id="PF00059">
    <property type="entry name" value="Lectin_C"/>
    <property type="match status" value="1"/>
</dbReference>
<evidence type="ECO:0000313" key="3">
    <source>
        <dbReference type="EMBL" id="RUS88117.1"/>
    </source>
</evidence>
<dbReference type="InterPro" id="IPR016187">
    <property type="entry name" value="CTDL_fold"/>
</dbReference>
<evidence type="ECO:0000259" key="2">
    <source>
        <dbReference type="PROSITE" id="PS50041"/>
    </source>
</evidence>
<dbReference type="PROSITE" id="PS00615">
    <property type="entry name" value="C_TYPE_LECTIN_1"/>
    <property type="match status" value="1"/>
</dbReference>
<accession>A0A3S1BT48</accession>
<feature type="domain" description="C-type lectin" evidence="2">
    <location>
        <begin position="74"/>
        <end position="179"/>
    </location>
</feature>
<protein>
    <recommendedName>
        <fullName evidence="2">C-type lectin domain-containing protein</fullName>
    </recommendedName>
</protein>
<dbReference type="Gene3D" id="3.10.100.10">
    <property type="entry name" value="Mannose-Binding Protein A, subunit A"/>
    <property type="match status" value="1"/>
</dbReference>
<dbReference type="InterPro" id="IPR018378">
    <property type="entry name" value="C-type_lectin_CS"/>
</dbReference>
<dbReference type="EMBL" id="RQTK01000093">
    <property type="protein sequence ID" value="RUS88117.1"/>
    <property type="molecule type" value="Genomic_DNA"/>
</dbReference>
<keyword evidence="4" id="KW-1185">Reference proteome</keyword>
<dbReference type="InterPro" id="IPR016186">
    <property type="entry name" value="C-type_lectin-like/link_sf"/>
</dbReference>
<sequence length="183" mass="19387">MIASPYSSNCGSVVYAANLQRCMPGSQASLELPAPDSETEGALYSSNLGCDTSDGFSLVSAFGLLACLKTLPIQNFATQRAECEALGGFLASARSIEKLLLVQDFTNGVSAWMGLDDQLEEGKLVWHDTGLQLTSSEHGATFAAGEPSNGGGVEHCIINNFFTRLNDVSCTMTYPAVCERPMS</sequence>
<dbReference type="SUPFAM" id="SSF56436">
    <property type="entry name" value="C-type lectin-like"/>
    <property type="match status" value="1"/>
</dbReference>
<name>A0A3S1BT48_ELYCH</name>
<gene>
    <name evidence="3" type="ORF">EGW08_004170</name>
</gene>
<dbReference type="SMART" id="SM00034">
    <property type="entry name" value="CLECT"/>
    <property type="match status" value="1"/>
</dbReference>
<keyword evidence="1" id="KW-1015">Disulfide bond</keyword>
<dbReference type="PROSITE" id="PS50041">
    <property type="entry name" value="C_TYPE_LECTIN_2"/>
    <property type="match status" value="1"/>
</dbReference>
<organism evidence="3 4">
    <name type="scientific">Elysia chlorotica</name>
    <name type="common">Eastern emerald elysia</name>
    <name type="synonym">Sea slug</name>
    <dbReference type="NCBI Taxonomy" id="188477"/>
    <lineage>
        <taxon>Eukaryota</taxon>
        <taxon>Metazoa</taxon>
        <taxon>Spiralia</taxon>
        <taxon>Lophotrochozoa</taxon>
        <taxon>Mollusca</taxon>
        <taxon>Gastropoda</taxon>
        <taxon>Heterobranchia</taxon>
        <taxon>Euthyneura</taxon>
        <taxon>Panpulmonata</taxon>
        <taxon>Sacoglossa</taxon>
        <taxon>Placobranchoidea</taxon>
        <taxon>Plakobranchidae</taxon>
        <taxon>Elysia</taxon>
    </lineage>
</organism>
<dbReference type="AlphaFoldDB" id="A0A3S1BT48"/>